<keyword evidence="9" id="KW-1185">Reference proteome</keyword>
<dbReference type="InterPro" id="IPR044246">
    <property type="entry name" value="ZFP3-like"/>
</dbReference>
<keyword evidence="5" id="KW-0539">Nucleus</keyword>
<evidence type="ECO:0000256" key="4">
    <source>
        <dbReference type="ARBA" id="ARBA00022833"/>
    </source>
</evidence>
<sequence length="253" mass="27548">MESSRVVVLLEPSFSKISTIKQQEEVKEDHHNHHHGLVLDLSLSNKDDSSINQGSSSKFEIENLINSIKTSISPPPPPPPPSDDQIEPRIFSCNYCQRKFYSSQALGGHQNAHKRDRTLAKRGQRLGGGGGAYSSISSLPLHGSFNRSLGIKVHSLIHKPSNSLLSSGIGFQGQISGWSRQPIDQQPAIGRLMTMENFNVGSSSPTIKGAARLGSSRTFSPAGEGIGGNWWDSVGLLRTKKDDMQKLDLSLKL</sequence>
<accession>A0A7J7BYI8</accession>
<organism evidence="8 9">
    <name type="scientific">Tripterygium wilfordii</name>
    <name type="common">Thunder God vine</name>
    <dbReference type="NCBI Taxonomy" id="458696"/>
    <lineage>
        <taxon>Eukaryota</taxon>
        <taxon>Viridiplantae</taxon>
        <taxon>Streptophyta</taxon>
        <taxon>Embryophyta</taxon>
        <taxon>Tracheophyta</taxon>
        <taxon>Spermatophyta</taxon>
        <taxon>Magnoliopsida</taxon>
        <taxon>eudicotyledons</taxon>
        <taxon>Gunneridae</taxon>
        <taxon>Pentapetalae</taxon>
        <taxon>rosids</taxon>
        <taxon>fabids</taxon>
        <taxon>Celastrales</taxon>
        <taxon>Celastraceae</taxon>
        <taxon>Tripterygium</taxon>
    </lineage>
</organism>
<dbReference type="PROSITE" id="PS50157">
    <property type="entry name" value="ZINC_FINGER_C2H2_2"/>
    <property type="match status" value="1"/>
</dbReference>
<dbReference type="PANTHER" id="PTHR47287:SF15">
    <property type="entry name" value="ZINC FINGER PROTEIN 3-LIKE"/>
    <property type="match status" value="1"/>
</dbReference>
<gene>
    <name evidence="8" type="ORF">HS088_TW22G00656</name>
</gene>
<dbReference type="Proteomes" id="UP000593562">
    <property type="component" value="Unassembled WGS sequence"/>
</dbReference>
<keyword evidence="3 6" id="KW-0863">Zinc-finger</keyword>
<comment type="subcellular location">
    <subcellularLocation>
        <location evidence="1">Nucleus</location>
    </subcellularLocation>
</comment>
<dbReference type="Gene3D" id="3.30.160.60">
    <property type="entry name" value="Classic Zinc Finger"/>
    <property type="match status" value="1"/>
</dbReference>
<dbReference type="GO" id="GO:0008270">
    <property type="term" value="F:zinc ion binding"/>
    <property type="evidence" value="ECO:0007669"/>
    <property type="project" value="UniProtKB-KW"/>
</dbReference>
<evidence type="ECO:0000256" key="6">
    <source>
        <dbReference type="PROSITE-ProRule" id="PRU00042"/>
    </source>
</evidence>
<comment type="caution">
    <text evidence="8">The sequence shown here is derived from an EMBL/GenBank/DDBJ whole genome shotgun (WGS) entry which is preliminary data.</text>
</comment>
<dbReference type="AlphaFoldDB" id="A0A7J7BYI8"/>
<protein>
    <submittedName>
        <fullName evidence="8">Putative zinc finger protein</fullName>
    </submittedName>
</protein>
<feature type="domain" description="C2H2-type" evidence="7">
    <location>
        <begin position="91"/>
        <end position="118"/>
    </location>
</feature>
<name>A0A7J7BYI8_TRIWF</name>
<evidence type="ECO:0000256" key="3">
    <source>
        <dbReference type="ARBA" id="ARBA00022771"/>
    </source>
</evidence>
<evidence type="ECO:0000256" key="1">
    <source>
        <dbReference type="ARBA" id="ARBA00004123"/>
    </source>
</evidence>
<evidence type="ECO:0000256" key="5">
    <source>
        <dbReference type="ARBA" id="ARBA00023242"/>
    </source>
</evidence>
<dbReference type="InParanoid" id="A0A7J7BYI8"/>
<proteinExistence type="predicted"/>
<evidence type="ECO:0000259" key="7">
    <source>
        <dbReference type="PROSITE" id="PS50157"/>
    </source>
</evidence>
<dbReference type="PANTHER" id="PTHR47287">
    <property type="entry name" value="C2H2 AND C2HC ZINC FINGERS SUPERFAMILY PROTEIN"/>
    <property type="match status" value="1"/>
</dbReference>
<dbReference type="FunCoup" id="A0A7J7BYI8">
    <property type="interactions" value="187"/>
</dbReference>
<dbReference type="SUPFAM" id="SSF57667">
    <property type="entry name" value="beta-beta-alpha zinc fingers"/>
    <property type="match status" value="1"/>
</dbReference>
<dbReference type="EMBL" id="JAAARO010000022">
    <property type="protein sequence ID" value="KAF5726970.1"/>
    <property type="molecule type" value="Genomic_DNA"/>
</dbReference>
<evidence type="ECO:0000313" key="8">
    <source>
        <dbReference type="EMBL" id="KAF5726970.1"/>
    </source>
</evidence>
<dbReference type="InterPro" id="IPR036236">
    <property type="entry name" value="Znf_C2H2_sf"/>
</dbReference>
<dbReference type="GO" id="GO:0009788">
    <property type="term" value="P:negative regulation of abscisic acid-activated signaling pathway"/>
    <property type="evidence" value="ECO:0007669"/>
    <property type="project" value="InterPro"/>
</dbReference>
<keyword evidence="4" id="KW-0862">Zinc</keyword>
<dbReference type="OrthoDB" id="1933825at2759"/>
<keyword evidence="2" id="KW-0479">Metal-binding</keyword>
<reference evidence="8 9" key="1">
    <citation type="journal article" date="2020" name="Nat. Commun.">
        <title>Genome of Tripterygium wilfordii and identification of cytochrome P450 involved in triptolide biosynthesis.</title>
        <authorList>
            <person name="Tu L."/>
            <person name="Su P."/>
            <person name="Zhang Z."/>
            <person name="Gao L."/>
            <person name="Wang J."/>
            <person name="Hu T."/>
            <person name="Zhou J."/>
            <person name="Zhang Y."/>
            <person name="Zhao Y."/>
            <person name="Liu Y."/>
            <person name="Song Y."/>
            <person name="Tong Y."/>
            <person name="Lu Y."/>
            <person name="Yang J."/>
            <person name="Xu C."/>
            <person name="Jia M."/>
            <person name="Peters R.J."/>
            <person name="Huang L."/>
            <person name="Gao W."/>
        </authorList>
    </citation>
    <scope>NUCLEOTIDE SEQUENCE [LARGE SCALE GENOMIC DNA]</scope>
    <source>
        <strain evidence="9">cv. XIE 37</strain>
        <tissue evidence="8">Leaf</tissue>
    </source>
</reference>
<evidence type="ECO:0000313" key="9">
    <source>
        <dbReference type="Proteomes" id="UP000593562"/>
    </source>
</evidence>
<evidence type="ECO:0000256" key="2">
    <source>
        <dbReference type="ARBA" id="ARBA00022723"/>
    </source>
</evidence>
<dbReference type="PROSITE" id="PS00028">
    <property type="entry name" value="ZINC_FINGER_C2H2_1"/>
    <property type="match status" value="1"/>
</dbReference>
<dbReference type="GO" id="GO:0005634">
    <property type="term" value="C:nucleus"/>
    <property type="evidence" value="ECO:0007669"/>
    <property type="project" value="UniProtKB-SubCell"/>
</dbReference>
<dbReference type="InterPro" id="IPR013087">
    <property type="entry name" value="Znf_C2H2_type"/>
</dbReference>